<organism evidence="2">
    <name type="scientific">Streptomyces sp. CMC78</name>
    <dbReference type="NCBI Taxonomy" id="3231512"/>
    <lineage>
        <taxon>Bacteria</taxon>
        <taxon>Bacillati</taxon>
        <taxon>Actinomycetota</taxon>
        <taxon>Actinomycetes</taxon>
        <taxon>Kitasatosporales</taxon>
        <taxon>Streptomycetaceae</taxon>
        <taxon>Streptomyces</taxon>
    </lineage>
</organism>
<gene>
    <name evidence="2" type="ORF">SCMC78_43470</name>
</gene>
<feature type="region of interest" description="Disordered" evidence="1">
    <location>
        <begin position="41"/>
        <end position="65"/>
    </location>
</feature>
<accession>A0AB33KPA1</accession>
<evidence type="ECO:0000313" key="2">
    <source>
        <dbReference type="EMBL" id="BFP54540.1"/>
    </source>
</evidence>
<dbReference type="AlphaFoldDB" id="A0AB33KPA1"/>
<reference evidence="2" key="1">
    <citation type="submission" date="2024-07" db="EMBL/GenBank/DDBJ databases">
        <title>Complete genome sequences of cellulolytic bacteria, Kitasatospora sp. CMC57 and Streptomyces sp. CMC78, isolated from Japanese agricultural soil.</title>
        <authorList>
            <person name="Hashimoto T."/>
            <person name="Ito M."/>
            <person name="Iwamoto M."/>
            <person name="Fukahori D."/>
            <person name="Shoda T."/>
            <person name="Sakoda M."/>
            <person name="Morohoshi T."/>
            <person name="Mitsuboshi M."/>
            <person name="Nishizawa T."/>
        </authorList>
    </citation>
    <scope>NUCLEOTIDE SEQUENCE</scope>
    <source>
        <strain evidence="2">CMC78</strain>
    </source>
</reference>
<protein>
    <submittedName>
        <fullName evidence="2">Uncharacterized protein</fullName>
    </submittedName>
</protein>
<proteinExistence type="predicted"/>
<dbReference type="KEGG" id="stcm:SCMC78_43470"/>
<sequence>MIHWIAETDAPVSRWMLGIAMLTIVTSTRSMKAAVITMASANQRRRSAGADPGATGVFTGTGGTGGADSVGGARCDAVGGGGAEEGMART</sequence>
<dbReference type="EMBL" id="AP035884">
    <property type="protein sequence ID" value="BFP54540.1"/>
    <property type="molecule type" value="Genomic_DNA"/>
</dbReference>
<evidence type="ECO:0000256" key="1">
    <source>
        <dbReference type="SAM" id="MobiDB-lite"/>
    </source>
</evidence>
<name>A0AB33KPA1_9ACTN</name>